<feature type="chain" id="PRO_5020796413" evidence="2">
    <location>
        <begin position="26"/>
        <end position="359"/>
    </location>
</feature>
<keyword evidence="1 2" id="KW-0732">Signal</keyword>
<keyword evidence="4" id="KW-1185">Reference proteome</keyword>
<accession>A0A4R1N9X1</accession>
<dbReference type="Gene3D" id="3.40.190.10">
    <property type="entry name" value="Periplasmic binding protein-like II"/>
    <property type="match status" value="2"/>
</dbReference>
<evidence type="ECO:0000313" key="3">
    <source>
        <dbReference type="EMBL" id="TCL03487.1"/>
    </source>
</evidence>
<feature type="signal peptide" evidence="2">
    <location>
        <begin position="1"/>
        <end position="25"/>
    </location>
</feature>
<gene>
    <name evidence="3" type="ORF">EZJ58_1560</name>
</gene>
<dbReference type="PANTHER" id="PTHR30006:SF2">
    <property type="entry name" value="ABC TRANSPORTER SUBSTRATE-BINDING PROTEIN"/>
    <property type="match status" value="1"/>
</dbReference>
<proteinExistence type="predicted"/>
<organism evidence="3 4">
    <name type="scientific">Sodalis ligni</name>
    <dbReference type="NCBI Taxonomy" id="2697027"/>
    <lineage>
        <taxon>Bacteria</taxon>
        <taxon>Pseudomonadati</taxon>
        <taxon>Pseudomonadota</taxon>
        <taxon>Gammaproteobacteria</taxon>
        <taxon>Enterobacterales</taxon>
        <taxon>Bruguierivoracaceae</taxon>
        <taxon>Sodalis</taxon>
    </lineage>
</organism>
<name>A0A4R1N9X1_9GAMM</name>
<evidence type="ECO:0000313" key="4">
    <source>
        <dbReference type="Proteomes" id="UP000294555"/>
    </source>
</evidence>
<evidence type="ECO:0000256" key="1">
    <source>
        <dbReference type="ARBA" id="ARBA00022729"/>
    </source>
</evidence>
<dbReference type="PANTHER" id="PTHR30006">
    <property type="entry name" value="THIAMINE-BINDING PERIPLASMIC PROTEIN-RELATED"/>
    <property type="match status" value="1"/>
</dbReference>
<dbReference type="RefSeq" id="WP_165934138.1">
    <property type="nucleotide sequence ID" value="NZ_SJOI01000001.1"/>
</dbReference>
<protein>
    <submittedName>
        <fullName evidence="3">Iron(III) transport system substrate-binding protein</fullName>
    </submittedName>
</protein>
<comment type="caution">
    <text evidence="3">The sequence shown here is derived from an EMBL/GenBank/DDBJ whole genome shotgun (WGS) entry which is preliminary data.</text>
</comment>
<evidence type="ECO:0000256" key="2">
    <source>
        <dbReference type="SAM" id="SignalP"/>
    </source>
</evidence>
<sequence length="359" mass="39472">MAFTVVKNILLGTALLFSLSSAALAADNLKLTGGVYEQLYTSAIANNEKEVIFYSPASREESKLLSELWKTNFPKIHLTIVGKKAPDLITQIEAERAAKQYRADVTAMSQPYVAVLWKQKGYYLPYKVSTFDKLSPDYADTDGAYYSIGVFLLPAAYNSRAVPDKANLPHSLADFLDPKWKGKIVLADPSTAGNSLTFFLALLQTGKIDWSYMEKLAKQDVLFVRGNPEAARILASGERSVSPMVSSFNVMTSKEQGQAIDLYNLDEGTLVTQQPSGIMSNPPHPTAAKLLMEVLTSAQGQELRAEAGKFWPTNADAGSVDGLPKLADFKPYNVDLSKLSDEKTTQDFLARFNKIFGRE</sequence>
<dbReference type="Proteomes" id="UP000294555">
    <property type="component" value="Unassembled WGS sequence"/>
</dbReference>
<dbReference type="EMBL" id="SJOI01000001">
    <property type="protein sequence ID" value="TCL03487.1"/>
    <property type="molecule type" value="Genomic_DNA"/>
</dbReference>
<dbReference type="Pfam" id="PF13343">
    <property type="entry name" value="SBP_bac_6"/>
    <property type="match status" value="1"/>
</dbReference>
<dbReference type="AlphaFoldDB" id="A0A4R1N9X1"/>
<dbReference type="SUPFAM" id="SSF53850">
    <property type="entry name" value="Periplasmic binding protein-like II"/>
    <property type="match status" value="1"/>
</dbReference>
<reference evidence="3 4" key="1">
    <citation type="submission" date="2019-02" db="EMBL/GenBank/DDBJ databases">
        <title>Investigation of anaerobic lignin degradation for improved lignocellulosic biofuels.</title>
        <authorList>
            <person name="Deangelis K."/>
        </authorList>
    </citation>
    <scope>NUCLEOTIDE SEQUENCE [LARGE SCALE GENOMIC DNA]</scope>
    <source>
        <strain evidence="3 4">159R</strain>
    </source>
</reference>